<reference evidence="2 3" key="1">
    <citation type="submission" date="2018-05" db="EMBL/GenBank/DDBJ databases">
        <title>Genomic Encyclopedia of Type Strains, Phase IV (KMG-IV): sequencing the most valuable type-strain genomes for metagenomic binning, comparative biology and taxonomic classification.</title>
        <authorList>
            <person name="Goeker M."/>
        </authorList>
    </citation>
    <scope>NUCLEOTIDE SEQUENCE [LARGE SCALE GENOMIC DNA]</scope>
    <source>
        <strain evidence="2 3">DSM 25350</strain>
    </source>
</reference>
<dbReference type="OrthoDB" id="7053703at2"/>
<dbReference type="Pfam" id="PF13582">
    <property type="entry name" value="Reprolysin_3"/>
    <property type="match status" value="1"/>
</dbReference>
<dbReference type="GO" id="GO:0008237">
    <property type="term" value="F:metallopeptidase activity"/>
    <property type="evidence" value="ECO:0007669"/>
    <property type="project" value="InterPro"/>
</dbReference>
<accession>A0A316FXP1</accession>
<dbReference type="RefSeq" id="WP_109764717.1">
    <property type="nucleotide sequence ID" value="NZ_QGGU01000012.1"/>
</dbReference>
<dbReference type="Gene3D" id="3.40.390.10">
    <property type="entry name" value="Collagenase (Catalytic Domain)"/>
    <property type="match status" value="1"/>
</dbReference>
<organism evidence="2 3">
    <name type="scientific">Pleionea mediterranea</name>
    <dbReference type="NCBI Taxonomy" id="523701"/>
    <lineage>
        <taxon>Bacteria</taxon>
        <taxon>Pseudomonadati</taxon>
        <taxon>Pseudomonadota</taxon>
        <taxon>Gammaproteobacteria</taxon>
        <taxon>Oceanospirillales</taxon>
        <taxon>Pleioneaceae</taxon>
        <taxon>Pleionea</taxon>
    </lineage>
</organism>
<dbReference type="Proteomes" id="UP000245790">
    <property type="component" value="Unassembled WGS sequence"/>
</dbReference>
<dbReference type="EMBL" id="QGGU01000012">
    <property type="protein sequence ID" value="PWK46847.1"/>
    <property type="molecule type" value="Genomic_DNA"/>
</dbReference>
<comment type="caution">
    <text evidence="2">The sequence shown here is derived from an EMBL/GenBank/DDBJ whole genome shotgun (WGS) entry which is preliminary data.</text>
</comment>
<feature type="signal peptide" evidence="1">
    <location>
        <begin position="1"/>
        <end position="21"/>
    </location>
</feature>
<dbReference type="AlphaFoldDB" id="A0A316FXP1"/>
<dbReference type="InterPro" id="IPR024079">
    <property type="entry name" value="MetalloPept_cat_dom_sf"/>
</dbReference>
<dbReference type="SUPFAM" id="SSF55486">
    <property type="entry name" value="Metalloproteases ('zincins'), catalytic domain"/>
    <property type="match status" value="1"/>
</dbReference>
<sequence length="247" mass="26924">MKAIITSLALGLMAATSAIKADTIDIMMLYTSPAQQYSGNMSTKINNLISYANRVYRNNGININLRVVAQGRITSTNRVPSSNDLNWLTNSSSIKNYRSQYRADMVALLGKRQNVSGGYVCGIAWIGQGSNGRMYSSSKSRAYSISAVDCGNNTFVHELGHNMGLAHSRRQGDTSGGVYRYGMGHGVDYNFSTIMAYPQAFRGNVSRLDVFSDPNWNACNSQPCGVSGVSNAYNAIRPIIDDISGYY</sequence>
<evidence type="ECO:0000313" key="3">
    <source>
        <dbReference type="Proteomes" id="UP000245790"/>
    </source>
</evidence>
<keyword evidence="1" id="KW-0732">Signal</keyword>
<proteinExistence type="predicted"/>
<gene>
    <name evidence="2" type="ORF">C8D97_11283</name>
</gene>
<feature type="chain" id="PRO_5016391799" evidence="1">
    <location>
        <begin position="22"/>
        <end position="247"/>
    </location>
</feature>
<name>A0A316FXP1_9GAMM</name>
<keyword evidence="3" id="KW-1185">Reference proteome</keyword>
<protein>
    <submittedName>
        <fullName evidence="2">Reprolysin-like metallo-peptidase family M12B</fullName>
    </submittedName>
</protein>
<evidence type="ECO:0000313" key="2">
    <source>
        <dbReference type="EMBL" id="PWK46847.1"/>
    </source>
</evidence>
<evidence type="ECO:0000256" key="1">
    <source>
        <dbReference type="SAM" id="SignalP"/>
    </source>
</evidence>